<dbReference type="SUPFAM" id="SSF55874">
    <property type="entry name" value="ATPase domain of HSP90 chaperone/DNA topoisomerase II/histidine kinase"/>
    <property type="match status" value="1"/>
</dbReference>
<dbReference type="PROSITE" id="PS50109">
    <property type="entry name" value="HIS_KIN"/>
    <property type="match status" value="1"/>
</dbReference>
<keyword evidence="9 15" id="KW-0418">Kinase</keyword>
<dbReference type="InterPro" id="IPR036097">
    <property type="entry name" value="HisK_dim/P_sf"/>
</dbReference>
<keyword evidence="5" id="KW-0597">Phosphoprotein</keyword>
<comment type="catalytic activity">
    <reaction evidence="1">
        <text>ATP + protein L-histidine = ADP + protein N-phospho-L-histidine.</text>
        <dbReference type="EC" id="2.7.13.3"/>
    </reaction>
</comment>
<dbReference type="Gene3D" id="3.30.565.10">
    <property type="entry name" value="Histidine kinase-like ATPase, C-terminal domain"/>
    <property type="match status" value="1"/>
</dbReference>
<keyword evidence="7" id="KW-0812">Transmembrane</keyword>
<keyword evidence="4" id="KW-1003">Cell membrane</keyword>
<dbReference type="InterPro" id="IPR036890">
    <property type="entry name" value="HATPase_C_sf"/>
</dbReference>
<dbReference type="RefSeq" id="WP_002516404.1">
    <property type="nucleotide sequence ID" value="NZ_CP012352.1"/>
</dbReference>
<dbReference type="SMART" id="SM00304">
    <property type="entry name" value="HAMP"/>
    <property type="match status" value="1"/>
</dbReference>
<dbReference type="InterPro" id="IPR047669">
    <property type="entry name" value="MtrAB_MtrB"/>
</dbReference>
<keyword evidence="8" id="KW-0547">Nucleotide-binding</keyword>
<dbReference type="InterPro" id="IPR005467">
    <property type="entry name" value="His_kinase_dom"/>
</dbReference>
<evidence type="ECO:0000256" key="14">
    <source>
        <dbReference type="ARBA" id="ARBA00035305"/>
    </source>
</evidence>
<dbReference type="FunFam" id="1.10.287.130:FF:000010">
    <property type="entry name" value="Two-component sensor histidine kinase"/>
    <property type="match status" value="1"/>
</dbReference>
<gene>
    <name evidence="15" type="ORF">B1B09_11550</name>
</gene>
<sequence length="492" mass="53263">MSSSLVILIVGGFFLVRQATAGIVEAKRTSAVAETTATINRIQGQLRDTDLRTASFYERLNLLADDAASQSDQYHVLIQGPVSGLISQGVSPDSVPTDLTATVGESNGMWTAPTTVHYTDHVRPDVPGIVVGSTLWSPEASQSIPVYFIFPETQEVAAVELLRRSVISVGALMALAIAVTTYLATRHISLPIRQASITASKLAKGALDERMVVRGTDDLATLASSMNDMAAQLDLRIGELEKLSSLQQQFVSDVSHELRTPMTTMRMASEMVEANPDDPVQVRSVELMRAQMERLELLLADLLEISRFDAGAAQLSLEDCDIVDLVRSEISDVTPLADRLGVSIVLVAEAAQTAEVDPRRISRIVRNLVSNAVEHAERKTVEVTVVGNDCAVGVAVRDHGVGFEAWQAEKVFGRFWRGDPSRVRTVGGSGLGLAISRQDANLHHGWLTAWGRPNQGAYFRLVVPRQPGGVIVKSPLPASPTDADRSDDEEER</sequence>
<keyword evidence="11" id="KW-1133">Transmembrane helix</keyword>
<dbReference type="PROSITE" id="PS50885">
    <property type="entry name" value="HAMP"/>
    <property type="match status" value="1"/>
</dbReference>
<dbReference type="Proteomes" id="UP000226191">
    <property type="component" value="Unassembled WGS sequence"/>
</dbReference>
<comment type="subcellular location">
    <subcellularLocation>
        <location evidence="2">Cell membrane</location>
        <topology evidence="2">Multi-pass membrane protein</topology>
    </subcellularLocation>
</comment>
<dbReference type="InterPro" id="IPR050736">
    <property type="entry name" value="Sensor_HK_Regulatory"/>
</dbReference>
<dbReference type="Gene3D" id="6.10.340.10">
    <property type="match status" value="1"/>
</dbReference>
<evidence type="ECO:0000256" key="10">
    <source>
        <dbReference type="ARBA" id="ARBA00022840"/>
    </source>
</evidence>
<dbReference type="CDD" id="cd00082">
    <property type="entry name" value="HisKA"/>
    <property type="match status" value="1"/>
</dbReference>
<dbReference type="NCBIfam" id="NF040691">
    <property type="entry name" value="MtrAB_MtrB"/>
    <property type="match status" value="1"/>
</dbReference>
<dbReference type="FunFam" id="3.30.565.10:FF:000013">
    <property type="entry name" value="Two-component sensor histidine kinase"/>
    <property type="match status" value="1"/>
</dbReference>
<dbReference type="AlphaFoldDB" id="A0A8B2VI98"/>
<comment type="caution">
    <text evidence="15">The sequence shown here is derived from an EMBL/GenBank/DDBJ whole genome shotgun (WGS) entry which is preliminary data.</text>
</comment>
<dbReference type="Gene3D" id="1.10.287.130">
    <property type="match status" value="1"/>
</dbReference>
<evidence type="ECO:0000256" key="4">
    <source>
        <dbReference type="ARBA" id="ARBA00022475"/>
    </source>
</evidence>
<dbReference type="GO" id="GO:0005524">
    <property type="term" value="F:ATP binding"/>
    <property type="evidence" value="ECO:0007669"/>
    <property type="project" value="UniProtKB-KW"/>
</dbReference>
<dbReference type="EC" id="2.7.13.3" evidence="3"/>
<dbReference type="Pfam" id="PF02518">
    <property type="entry name" value="HATPase_c"/>
    <property type="match status" value="1"/>
</dbReference>
<dbReference type="InterPro" id="IPR003661">
    <property type="entry name" value="HisK_dim/P_dom"/>
</dbReference>
<evidence type="ECO:0000256" key="12">
    <source>
        <dbReference type="ARBA" id="ARBA00023012"/>
    </source>
</evidence>
<dbReference type="EMBL" id="MVCE01000006">
    <property type="protein sequence ID" value="PGF32080.1"/>
    <property type="molecule type" value="Genomic_DNA"/>
</dbReference>
<dbReference type="CDD" id="cd06225">
    <property type="entry name" value="HAMP"/>
    <property type="match status" value="1"/>
</dbReference>
<organism evidence="15 16">
    <name type="scientific">Cutibacterium acnes</name>
    <name type="common">Propionibacterium acnes</name>
    <dbReference type="NCBI Taxonomy" id="1747"/>
    <lineage>
        <taxon>Bacteria</taxon>
        <taxon>Bacillati</taxon>
        <taxon>Actinomycetota</taxon>
        <taxon>Actinomycetes</taxon>
        <taxon>Propionibacteriales</taxon>
        <taxon>Propionibacteriaceae</taxon>
        <taxon>Cutibacterium</taxon>
    </lineage>
</organism>
<dbReference type="SMR" id="A0A8B2VI98"/>
<reference evidence="15 16" key="1">
    <citation type="submission" date="2017-02" db="EMBL/GenBank/DDBJ databases">
        <title>Prevalence of linear plasmids in Cutibacterium acnes isolates obtained from cancerous prostatic tissue.</title>
        <authorList>
            <person name="Davidsson S."/>
            <person name="Bruggemann H."/>
        </authorList>
    </citation>
    <scope>NUCLEOTIDE SEQUENCE [LARGE SCALE GENOMIC DNA]</scope>
    <source>
        <strain evidence="15 16">11-78</strain>
    </source>
</reference>
<evidence type="ECO:0000256" key="7">
    <source>
        <dbReference type="ARBA" id="ARBA00022692"/>
    </source>
</evidence>
<evidence type="ECO:0000256" key="9">
    <source>
        <dbReference type="ARBA" id="ARBA00022777"/>
    </source>
</evidence>
<evidence type="ECO:0000313" key="15">
    <source>
        <dbReference type="EMBL" id="PGF32080.1"/>
    </source>
</evidence>
<evidence type="ECO:0000256" key="6">
    <source>
        <dbReference type="ARBA" id="ARBA00022679"/>
    </source>
</evidence>
<dbReference type="PANTHER" id="PTHR43711:SF32">
    <property type="entry name" value="SENSOR-TYPE HISTIDINE KINASE PRRB"/>
    <property type="match status" value="1"/>
</dbReference>
<dbReference type="SMART" id="SM00388">
    <property type="entry name" value="HisKA"/>
    <property type="match status" value="1"/>
</dbReference>
<evidence type="ECO:0000256" key="13">
    <source>
        <dbReference type="ARBA" id="ARBA00023136"/>
    </source>
</evidence>
<evidence type="ECO:0000256" key="1">
    <source>
        <dbReference type="ARBA" id="ARBA00000085"/>
    </source>
</evidence>
<name>A0A8B2VI98_CUTAC</name>
<dbReference type="PANTHER" id="PTHR43711">
    <property type="entry name" value="TWO-COMPONENT HISTIDINE KINASE"/>
    <property type="match status" value="1"/>
</dbReference>
<dbReference type="Pfam" id="PF00512">
    <property type="entry name" value="HisKA"/>
    <property type="match status" value="1"/>
</dbReference>
<dbReference type="GO" id="GO:0000155">
    <property type="term" value="F:phosphorelay sensor kinase activity"/>
    <property type="evidence" value="ECO:0007669"/>
    <property type="project" value="InterPro"/>
</dbReference>
<dbReference type="SMART" id="SM00387">
    <property type="entry name" value="HATPase_c"/>
    <property type="match status" value="1"/>
</dbReference>
<evidence type="ECO:0000256" key="5">
    <source>
        <dbReference type="ARBA" id="ARBA00022553"/>
    </source>
</evidence>
<keyword evidence="10" id="KW-0067">ATP-binding</keyword>
<dbReference type="InterPro" id="IPR004358">
    <property type="entry name" value="Sig_transdc_His_kin-like_C"/>
</dbReference>
<keyword evidence="13" id="KW-0472">Membrane</keyword>
<evidence type="ECO:0000256" key="2">
    <source>
        <dbReference type="ARBA" id="ARBA00004651"/>
    </source>
</evidence>
<dbReference type="GO" id="GO:0005886">
    <property type="term" value="C:plasma membrane"/>
    <property type="evidence" value="ECO:0007669"/>
    <property type="project" value="UniProtKB-SubCell"/>
</dbReference>
<evidence type="ECO:0000313" key="16">
    <source>
        <dbReference type="Proteomes" id="UP000226191"/>
    </source>
</evidence>
<dbReference type="PRINTS" id="PR00344">
    <property type="entry name" value="BCTRLSENSOR"/>
</dbReference>
<evidence type="ECO:0000256" key="3">
    <source>
        <dbReference type="ARBA" id="ARBA00012438"/>
    </source>
</evidence>
<accession>A0A8B2VI98</accession>
<dbReference type="OrthoDB" id="9786919at2"/>
<keyword evidence="12" id="KW-0902">Two-component regulatory system</keyword>
<dbReference type="InterPro" id="IPR003594">
    <property type="entry name" value="HATPase_dom"/>
</dbReference>
<proteinExistence type="predicted"/>
<evidence type="ECO:0000256" key="11">
    <source>
        <dbReference type="ARBA" id="ARBA00022989"/>
    </source>
</evidence>
<dbReference type="SUPFAM" id="SSF158472">
    <property type="entry name" value="HAMP domain-like"/>
    <property type="match status" value="1"/>
</dbReference>
<keyword evidence="6" id="KW-0808">Transferase</keyword>
<evidence type="ECO:0000256" key="8">
    <source>
        <dbReference type="ARBA" id="ARBA00022741"/>
    </source>
</evidence>
<dbReference type="Pfam" id="PF00672">
    <property type="entry name" value="HAMP"/>
    <property type="match status" value="1"/>
</dbReference>
<dbReference type="InterPro" id="IPR003660">
    <property type="entry name" value="HAMP_dom"/>
</dbReference>
<protein>
    <recommendedName>
        <fullName evidence="14">Sensor histidine kinase MtrB</fullName>
        <ecNumber evidence="3">2.7.13.3</ecNumber>
    </recommendedName>
</protein>
<dbReference type="SUPFAM" id="SSF47384">
    <property type="entry name" value="Homodimeric domain of signal transducing histidine kinase"/>
    <property type="match status" value="1"/>
</dbReference>